<proteinExistence type="predicted"/>
<dbReference type="InterPro" id="IPR009509">
    <property type="entry name" value="DUF1132"/>
</dbReference>
<accession>O87782</accession>
<dbReference type="EMBL" id="AJ010115">
    <property type="protein sequence ID" value="CAA09004.1"/>
    <property type="molecule type" value="Genomic_DNA"/>
</dbReference>
<reference evidence="1" key="1">
    <citation type="submission" date="1998-08" db="EMBL/GenBank/DDBJ databases">
        <authorList>
            <person name="Ala'Aldeen D.A.A."/>
        </authorList>
    </citation>
    <scope>NUCLEOTIDE SEQUENCE</scope>
    <source>
        <strain evidence="1">B:15:P1.16</strain>
    </source>
</reference>
<sequence>GRDDVCRFLVFARIFPGFVCRFDIYMTCFKIRLSKQPLKDRNMNKPFITQAQLALYKYQPSSKYFGQSMALIASKEFEEFVRNVKEYDVIECFSYFLNKRVTHNIWKIYFSDESNIFIRKSEENGKISHEFIYSEFSDSNTDFNVLFS</sequence>
<name>O87782_NEIME</name>
<reference evidence="1" key="2">
    <citation type="submission" date="1998-10" db="EMBL/GenBank/DDBJ databases">
        <title>Identification and analysis of TspB, a potent T-cell and B-cell stimulating Neisseria-specific antigen.</title>
        <authorList>
            <person name="Wooldridge K.G."/>
            <person name="Kizil G."/>
            <person name="Jones M."/>
            <person name="De-Netto L.A."/>
            <person name="Todd I."/>
            <person name="Ala Aldeen D.A.A."/>
        </authorList>
    </citation>
    <scope>NUCLEOTIDE SEQUENCE</scope>
    <source>
        <strain evidence="1">B:15:P1.16</strain>
    </source>
</reference>
<feature type="non-terminal residue" evidence="1">
    <location>
        <position position="1"/>
    </location>
</feature>
<evidence type="ECO:0008006" key="2">
    <source>
        <dbReference type="Google" id="ProtNLM"/>
    </source>
</evidence>
<dbReference type="AlphaFoldDB" id="O87782"/>
<evidence type="ECO:0000313" key="1">
    <source>
        <dbReference type="EMBL" id="CAA09004.1"/>
    </source>
</evidence>
<protein>
    <recommendedName>
        <fullName evidence="2">Phage associated protein</fullName>
    </recommendedName>
</protein>
<organism evidence="1">
    <name type="scientific">Neisseria meningitidis</name>
    <dbReference type="NCBI Taxonomy" id="487"/>
    <lineage>
        <taxon>Bacteria</taxon>
        <taxon>Pseudomonadati</taxon>
        <taxon>Pseudomonadota</taxon>
        <taxon>Betaproteobacteria</taxon>
        <taxon>Neisseriales</taxon>
        <taxon>Neisseriaceae</taxon>
        <taxon>Neisseria</taxon>
    </lineage>
</organism>
<dbReference type="Pfam" id="PF06575">
    <property type="entry name" value="DUF1132"/>
    <property type="match status" value="1"/>
</dbReference>